<keyword evidence="3" id="KW-1185">Reference proteome</keyword>
<keyword evidence="1" id="KW-0472">Membrane</keyword>
<reference evidence="2" key="1">
    <citation type="submission" date="2021-01" db="EMBL/GenBank/DDBJ databases">
        <authorList>
            <consortium name="Genoscope - CEA"/>
            <person name="William W."/>
        </authorList>
    </citation>
    <scope>NUCLEOTIDE SEQUENCE</scope>
</reference>
<name>A0A8S1WWC4_9CILI</name>
<evidence type="ECO:0000313" key="3">
    <source>
        <dbReference type="Proteomes" id="UP000689195"/>
    </source>
</evidence>
<evidence type="ECO:0000313" key="2">
    <source>
        <dbReference type="EMBL" id="CAD8192910.1"/>
    </source>
</evidence>
<dbReference type="Proteomes" id="UP000689195">
    <property type="component" value="Unassembled WGS sequence"/>
</dbReference>
<dbReference type="EMBL" id="CAJJDO010000103">
    <property type="protein sequence ID" value="CAD8192910.1"/>
    <property type="molecule type" value="Genomic_DNA"/>
</dbReference>
<proteinExistence type="predicted"/>
<gene>
    <name evidence="2" type="ORF">PPENT_87.1.T1030007</name>
</gene>
<dbReference type="AlphaFoldDB" id="A0A8S1WWC4"/>
<organism evidence="2 3">
    <name type="scientific">Paramecium pentaurelia</name>
    <dbReference type="NCBI Taxonomy" id="43138"/>
    <lineage>
        <taxon>Eukaryota</taxon>
        <taxon>Sar</taxon>
        <taxon>Alveolata</taxon>
        <taxon>Ciliophora</taxon>
        <taxon>Intramacronucleata</taxon>
        <taxon>Oligohymenophorea</taxon>
        <taxon>Peniculida</taxon>
        <taxon>Parameciidae</taxon>
        <taxon>Paramecium</taxon>
    </lineage>
</organism>
<feature type="transmembrane region" description="Helical" evidence="1">
    <location>
        <begin position="9"/>
        <end position="29"/>
    </location>
</feature>
<sequence length="83" mass="9688">MIVQLKDGNYLIIIVFLFVGMDMLLKVLRNVMTEIQFHLMVVLNANFNVKLVVLSVRKTNAQNVMKININLMFKIKMYLNQPC</sequence>
<evidence type="ECO:0000256" key="1">
    <source>
        <dbReference type="SAM" id="Phobius"/>
    </source>
</evidence>
<protein>
    <submittedName>
        <fullName evidence="2">Uncharacterized protein</fullName>
    </submittedName>
</protein>
<keyword evidence="1" id="KW-1133">Transmembrane helix</keyword>
<keyword evidence="1" id="KW-0812">Transmembrane</keyword>
<comment type="caution">
    <text evidence="2">The sequence shown here is derived from an EMBL/GenBank/DDBJ whole genome shotgun (WGS) entry which is preliminary data.</text>
</comment>
<accession>A0A8S1WWC4</accession>